<accession>A0A1J1HD69</accession>
<dbReference type="SMART" id="SM00220">
    <property type="entry name" value="S_TKc"/>
    <property type="match status" value="1"/>
</dbReference>
<dbReference type="EC" id="2.7.11.1" evidence="4"/>
<dbReference type="InterPro" id="IPR006575">
    <property type="entry name" value="RWD_dom"/>
</dbReference>
<dbReference type="PROSITE" id="PS50908">
    <property type="entry name" value="RWD"/>
    <property type="match status" value="1"/>
</dbReference>
<dbReference type="PROSITE" id="PS50011">
    <property type="entry name" value="PROTEIN_KINASE_DOM"/>
    <property type="match status" value="1"/>
</dbReference>
<dbReference type="SUPFAM" id="SSF56112">
    <property type="entry name" value="Protein kinase-like (PK-like)"/>
    <property type="match status" value="1"/>
</dbReference>
<dbReference type="OMA" id="KCECKIS"/>
<dbReference type="KEGG" id="prel:PRELSG_1322600"/>
<dbReference type="EMBL" id="LN835308">
    <property type="protein sequence ID" value="CRH03868.1"/>
    <property type="molecule type" value="Genomic_DNA"/>
</dbReference>
<evidence type="ECO:0000256" key="1">
    <source>
        <dbReference type="SAM" id="MobiDB-lite"/>
    </source>
</evidence>
<evidence type="ECO:0000259" key="2">
    <source>
        <dbReference type="PROSITE" id="PS50011"/>
    </source>
</evidence>
<dbReference type="Proteomes" id="UP000220158">
    <property type="component" value="Chromosome 13"/>
</dbReference>
<feature type="domain" description="Protein kinase" evidence="2">
    <location>
        <begin position="650"/>
        <end position="1027"/>
    </location>
</feature>
<sequence>MLNDSIVENDNNTKKKKKKKRNVNNKNNENKRKLDKKSYEEKYELYEEQIEEILALHHIYFPLYVENIGHIKKEDLPNDLMSNEEFLKKSKELNSVIIVNINDEININNCLKFCIFFNFDNDFQKYKITFCCENKYPYSYPSVMININAKLNEEQINFINLNIKKICAKNYGRITLFDICIFINEYINKTFSNDFKNLWEEMKYRIDDSRSKRNEENKKIINSYDKKVSFNDYFKENQVDRENEENNTDKINIKNNNYKNMIEEEKYILNIYDFNSISGFSAINSSLLNENLEINKKQKNEKKMDTLEDKLNSKNLVNFSNKHNMIMCKDNNFKNFYVVKNIVINYYRNTFIVKHSIDTNVYIIHSYILLNIFHFLTFFLNHIIFCNRGFNLYCNILNDKKEGKKKKNKKNEQIFKEFLNDINNLNSSSKKKKKFLDYPSVNFFCSEYQFYANKNCIVSKKNEKSLYHILNELDHICLKKIIHHYRMIRKINIKKIICELAKLAKIQHKYLARYHFSWFEKEKIVNDEKHKERKIYKINEIMKKLILKRIFENNSNGDKNSCENYVKDECSYQKINIERIKEMKKKKKDGYDSDILDENEDICIDGIINCRADKDLSNNNNYNGNILYDPLSQLKKKNKNKDKKGDIKNLDATIKIDNSNKSDLLPIHNNNLQKEEIKIINEKKESTNYTIDKVVHEKYDCNKNMNIKKNILDLKNIKDNDINNNNLVYKKNIEYIKNILDKKENTKKILYIQCEYCKGQILEREIENNFFQNNKYLIWNIFRQILESISYLHKQKIYIKNLNTQNIYIDNDEYGVHIKIVNYSICNMIDYFYFYHYSYTNNSSYFTNFMKEQYDNNLEEAKEAEKKENCFVEVDTKKEENEENGENDEEDIGKDRKSSVFNNFRNDRKKKIIDNNMNEQTKEYKDFYIHSYNQYFYNCLNKKKYDYEELDLFSLGLVLYELWHIPFKTKEEKLLNIKNMIKEKTFSDDFINYIDNDAFRVLKYILISTINYETNENIGKLEYADILSLNIKIDENENKNDLKKNKKRNERESLINYYCMKNENIEKDHYIDENEKNNKVINNANLINLNLKKEINLNRNNINEYEEDDLLYFNDSFRLDPNYKDKQNIKSFNKIGSEIYLEKKEDIKLLLKNSIESESGNFSERKIIECVTTNNYLGNLKKSSNTFKKENIDKLKIGSYSSSDDNISNVINNNENDSRNKNSNNNKKNINQNENNYNNTGDNNNINHIRNTSNNNNNYIYQNDILNNNENENSNNDNINYGDSGNNNNNIKVYPNDIDIDNNNDNENNNNFHLRFNDIGNNNNNNNVEISNNSEDSINSNDNNNDNENHINDNDNNNNDENNINNVKNNINSDERNSNSFSNNINHIYGNNNNNNNENNISITENSISDNVNNNNGNNNNNNFSNNNNDCNNNNNNSNNNNFTNNNNNNNHSNNNYNYYNISNSNIIHNNRIRKITAEGLLNYPLIPIVIQRDLFKYFLQKLKNNSSIESSNVLNILLYSNKCKHLPFEENNNTYHYVHESAYEYDVINSYIFEYFNWNLSKKLSNFNQPLVFQLVTEKKNFFYDIKNSMQKIQNKSADRINQKKKRIAKENNNNYEYNEDDNYEKLKIQKKTYDEFIENLSKSGIQKKKNEKNINNSPENFHRKNSGKLKFAKNIYNNKKNSSRKVNNNNDNRNEQEYPLSEKKGIHKEDNLHINLQENVFNSTLSKINKKNSLVLNETNELNTHSLFENNILLESGNRNDEEKKCIIGGRFNQRIVFIDKNNKLLYVPFYLTEVYLNLIPHYTFNRSFTSSFSFFQNYFFENNKQKTIKRENSIIYNNIITVDNKKDIFNANSNNTDINISFCIYQLIILYNVIDILLKFEHYLSTLIIRWTFTDFLLCLVKDMLSLDCNKAYFIYNHFREGNISYKNLKKLLHFLDISYDEKILKILYSVIYDEKDHINSKMKKVSKMYELKNHKNKKFMNYIIACIVYLNNLFHYFNDSNQIFVWDFFMNNYHHLFGFSFAFNIYSQKNQKLLLSFGGVSTDIFSNSERTPTKATYNIIFEIFIDTISNIIFQELNKNNYSNMLIDFHSPSVVITIKAYKLLVYAFSLYNNLIQNGIKCECRITPLVETSKFENSLLKYKNINIHVQINQKMNSNPSLNIIDYENSTENPSSNIINNEENLNIVYNTHMIRVNIKKNFENESSLINYIKQFYSKK</sequence>
<reference evidence="4 5" key="1">
    <citation type="submission" date="2015-04" db="EMBL/GenBank/DDBJ databases">
        <authorList>
            <consortium name="Pathogen Informatics"/>
        </authorList>
    </citation>
    <scope>NUCLEOTIDE SEQUENCE [LARGE SCALE GENOMIC DNA]</scope>
    <source>
        <strain evidence="4 5">SGS1</strain>
    </source>
</reference>
<feature type="region of interest" description="Disordered" evidence="1">
    <location>
        <begin position="1"/>
        <end position="34"/>
    </location>
</feature>
<dbReference type="OrthoDB" id="341578at2759"/>
<evidence type="ECO:0000313" key="5">
    <source>
        <dbReference type="Proteomes" id="UP000220158"/>
    </source>
</evidence>
<keyword evidence="5" id="KW-1185">Reference proteome</keyword>
<gene>
    <name evidence="4" type="ORF">PRELSG_1322600</name>
</gene>
<keyword evidence="4" id="KW-0808">Transferase</keyword>
<feature type="compositionally biased region" description="Acidic residues" evidence="1">
    <location>
        <begin position="881"/>
        <end position="892"/>
    </location>
</feature>
<feature type="region of interest" description="Disordered" evidence="1">
    <location>
        <begin position="1649"/>
        <end position="1706"/>
    </location>
</feature>
<feature type="compositionally biased region" description="Basic residues" evidence="1">
    <location>
        <begin position="14"/>
        <end position="23"/>
    </location>
</feature>
<feature type="compositionally biased region" description="Low complexity" evidence="1">
    <location>
        <begin position="1325"/>
        <end position="1346"/>
    </location>
</feature>
<dbReference type="GO" id="GO:0005524">
    <property type="term" value="F:ATP binding"/>
    <property type="evidence" value="ECO:0007669"/>
    <property type="project" value="InterPro"/>
</dbReference>
<name>A0A1J1HD69_PLARL</name>
<proteinExistence type="predicted"/>
<dbReference type="Gene3D" id="3.10.110.10">
    <property type="entry name" value="Ubiquitin Conjugating Enzyme"/>
    <property type="match status" value="1"/>
</dbReference>
<evidence type="ECO:0000313" key="4">
    <source>
        <dbReference type="EMBL" id="CRH03868.1"/>
    </source>
</evidence>
<feature type="compositionally biased region" description="Basic and acidic residues" evidence="1">
    <location>
        <begin position="1694"/>
        <end position="1706"/>
    </location>
</feature>
<feature type="compositionally biased region" description="Low complexity" evidence="1">
    <location>
        <begin position="1354"/>
        <end position="1455"/>
    </location>
</feature>
<dbReference type="RefSeq" id="XP_028535874.1">
    <property type="nucleotide sequence ID" value="XM_028678760.1"/>
</dbReference>
<protein>
    <submittedName>
        <fullName evidence="4">Protein kinase, putative</fullName>
        <ecNumber evidence="4">2.7.11.1</ecNumber>
    </submittedName>
</protein>
<feature type="region of interest" description="Disordered" evidence="1">
    <location>
        <begin position="1267"/>
        <end position="1288"/>
    </location>
</feature>
<dbReference type="InterPro" id="IPR016135">
    <property type="entry name" value="UBQ-conjugating_enzyme/RWD"/>
</dbReference>
<dbReference type="VEuPathDB" id="PlasmoDB:PRELSG_1322600"/>
<evidence type="ECO:0000259" key="3">
    <source>
        <dbReference type="PROSITE" id="PS50908"/>
    </source>
</evidence>
<feature type="region of interest" description="Disordered" evidence="1">
    <location>
        <begin position="1203"/>
        <end position="1255"/>
    </location>
</feature>
<feature type="region of interest" description="Disordered" evidence="1">
    <location>
        <begin position="1325"/>
        <end position="1455"/>
    </location>
</feature>
<feature type="compositionally biased region" description="Low complexity" evidence="1">
    <location>
        <begin position="1679"/>
        <end position="1693"/>
    </location>
</feature>
<feature type="domain" description="RWD" evidence="3">
    <location>
        <begin position="91"/>
        <end position="190"/>
    </location>
</feature>
<organism evidence="4 5">
    <name type="scientific">Plasmodium relictum</name>
    <dbReference type="NCBI Taxonomy" id="85471"/>
    <lineage>
        <taxon>Eukaryota</taxon>
        <taxon>Sar</taxon>
        <taxon>Alveolata</taxon>
        <taxon>Apicomplexa</taxon>
        <taxon>Aconoidasida</taxon>
        <taxon>Haemosporida</taxon>
        <taxon>Plasmodiidae</taxon>
        <taxon>Plasmodium</taxon>
        <taxon>Plasmodium (Haemamoeba)</taxon>
    </lineage>
</organism>
<dbReference type="GeneID" id="39738159"/>
<feature type="region of interest" description="Disordered" evidence="1">
    <location>
        <begin position="875"/>
        <end position="894"/>
    </location>
</feature>
<dbReference type="Gene3D" id="1.10.510.10">
    <property type="entry name" value="Transferase(Phosphotransferase) domain 1"/>
    <property type="match status" value="1"/>
</dbReference>
<dbReference type="InterPro" id="IPR000719">
    <property type="entry name" value="Prot_kinase_dom"/>
</dbReference>
<dbReference type="Pfam" id="PF05773">
    <property type="entry name" value="RWD"/>
    <property type="match status" value="1"/>
</dbReference>
<dbReference type="InterPro" id="IPR011009">
    <property type="entry name" value="Kinase-like_dom_sf"/>
</dbReference>
<keyword evidence="4" id="KW-0418">Kinase</keyword>
<dbReference type="SUPFAM" id="SSF54495">
    <property type="entry name" value="UBC-like"/>
    <property type="match status" value="1"/>
</dbReference>
<dbReference type="GO" id="GO:0004674">
    <property type="term" value="F:protein serine/threonine kinase activity"/>
    <property type="evidence" value="ECO:0007669"/>
    <property type="project" value="UniProtKB-EC"/>
</dbReference>